<evidence type="ECO:0000256" key="2">
    <source>
        <dbReference type="SAM" id="Coils"/>
    </source>
</evidence>
<dbReference type="Pfam" id="PF09769">
    <property type="entry name" value="ApoO"/>
    <property type="match status" value="1"/>
</dbReference>
<organism evidence="4 5">
    <name type="scientific">Umbelopsis vinacea</name>
    <dbReference type="NCBI Taxonomy" id="44442"/>
    <lineage>
        <taxon>Eukaryota</taxon>
        <taxon>Fungi</taxon>
        <taxon>Fungi incertae sedis</taxon>
        <taxon>Mucoromycota</taxon>
        <taxon>Mucoromycotina</taxon>
        <taxon>Umbelopsidomycetes</taxon>
        <taxon>Umbelopsidales</taxon>
        <taxon>Umbelopsidaceae</taxon>
        <taxon>Umbelopsis</taxon>
    </lineage>
</organism>
<dbReference type="EMBL" id="JAEPRA010000013">
    <property type="protein sequence ID" value="KAG2176607.1"/>
    <property type="molecule type" value="Genomic_DNA"/>
</dbReference>
<keyword evidence="1" id="KW-0999">Mitochondrion inner membrane</keyword>
<evidence type="ECO:0000256" key="3">
    <source>
        <dbReference type="SAM" id="MobiDB-lite"/>
    </source>
</evidence>
<comment type="subcellular location">
    <subcellularLocation>
        <location evidence="1">Mitochondrion inner membrane</location>
    </subcellularLocation>
</comment>
<protein>
    <recommendedName>
        <fullName evidence="1">MICOS complex subunit</fullName>
    </recommendedName>
</protein>
<comment type="function">
    <text evidence="1">Component of the MICOS complex, a large protein complex of the mitochondrial inner membrane that plays crucial roles in the maintenance of crista junctions, inner membrane architecture, and formation of contact sites to the outer membrane.</text>
</comment>
<sequence length="277" mass="30499">MISPAIKHSLSTAAAGFALATAVSRPVAYAEERKQKLNIYDEPEPEIVLVESPSRLEENVALAQKYVNNTYDEGVEQLNQVQTRLQKFESNVKKCVDDTIAPGEYVMPNALYVGVAALAGTIVSRKRNIVLRFATSTAFAVGTSYYLMPNTTRNIGQHLDRLERKFPPLYDAHQQLNGMFGDARKQVDDTVAQLTGAASEATSQISSKAKQLESDISSKAKQLESDISSKANTQTSKLESTASEAREKFDEVKEKVENMYSTRVKPAVEETLKGNSK</sequence>
<comment type="caution">
    <text evidence="4">The sequence shown here is derived from an EMBL/GenBank/DDBJ whole genome shotgun (WGS) entry which is preliminary data.</text>
</comment>
<dbReference type="GO" id="GO:0042407">
    <property type="term" value="P:cristae formation"/>
    <property type="evidence" value="ECO:0007669"/>
    <property type="project" value="InterPro"/>
</dbReference>
<keyword evidence="1" id="KW-0496">Mitochondrion</keyword>
<dbReference type="Gene3D" id="1.20.120.20">
    <property type="entry name" value="Apolipoprotein"/>
    <property type="match status" value="1"/>
</dbReference>
<accession>A0A8H7PM56</accession>
<dbReference type="PANTHER" id="PTHR28268">
    <property type="entry name" value="MICOS SUBUNIT MIC26"/>
    <property type="match status" value="1"/>
</dbReference>
<feature type="coiled-coil region" evidence="2">
    <location>
        <begin position="71"/>
        <end position="98"/>
    </location>
</feature>
<dbReference type="AlphaFoldDB" id="A0A8H7PM56"/>
<gene>
    <name evidence="4" type="ORF">INT44_007271</name>
</gene>
<dbReference type="GO" id="GO:0061617">
    <property type="term" value="C:MICOS complex"/>
    <property type="evidence" value="ECO:0007669"/>
    <property type="project" value="UniProtKB-UniRule"/>
</dbReference>
<evidence type="ECO:0000313" key="5">
    <source>
        <dbReference type="Proteomes" id="UP000612746"/>
    </source>
</evidence>
<dbReference type="InterPro" id="IPR033181">
    <property type="entry name" value="Mic26_fungi"/>
</dbReference>
<dbReference type="Proteomes" id="UP000612746">
    <property type="component" value="Unassembled WGS sequence"/>
</dbReference>
<keyword evidence="5" id="KW-1185">Reference proteome</keyword>
<proteinExistence type="predicted"/>
<name>A0A8H7PM56_9FUNG</name>
<dbReference type="GO" id="GO:0044284">
    <property type="term" value="C:mitochondrial crista junction"/>
    <property type="evidence" value="ECO:0007669"/>
    <property type="project" value="TreeGrafter"/>
</dbReference>
<feature type="compositionally biased region" description="Polar residues" evidence="3">
    <location>
        <begin position="225"/>
        <end position="243"/>
    </location>
</feature>
<evidence type="ECO:0000256" key="1">
    <source>
        <dbReference type="RuleBase" id="RU363021"/>
    </source>
</evidence>
<reference evidence="4" key="1">
    <citation type="submission" date="2020-12" db="EMBL/GenBank/DDBJ databases">
        <title>Metabolic potential, ecology and presence of endohyphal bacteria is reflected in genomic diversity of Mucoromycotina.</title>
        <authorList>
            <person name="Muszewska A."/>
            <person name="Okrasinska A."/>
            <person name="Steczkiewicz K."/>
            <person name="Drgas O."/>
            <person name="Orlowska M."/>
            <person name="Perlinska-Lenart U."/>
            <person name="Aleksandrzak-Piekarczyk T."/>
            <person name="Szatraj K."/>
            <person name="Zielenkiewicz U."/>
            <person name="Pilsyk S."/>
            <person name="Malc E."/>
            <person name="Mieczkowski P."/>
            <person name="Kruszewska J.S."/>
            <person name="Biernat P."/>
            <person name="Pawlowska J."/>
        </authorList>
    </citation>
    <scope>NUCLEOTIDE SEQUENCE</scope>
    <source>
        <strain evidence="4">WA0000051536</strain>
    </source>
</reference>
<dbReference type="InterPro" id="IPR019166">
    <property type="entry name" value="MIC26/MIC27"/>
</dbReference>
<dbReference type="SUPFAM" id="SSF103657">
    <property type="entry name" value="BAR/IMD domain-like"/>
    <property type="match status" value="1"/>
</dbReference>
<comment type="subunit">
    <text evidence="1">Component of the mitochondrial contact site and cristae organizing system (MICOS) complex.</text>
</comment>
<feature type="region of interest" description="Disordered" evidence="3">
    <location>
        <begin position="223"/>
        <end position="250"/>
    </location>
</feature>
<dbReference type="InterPro" id="IPR027267">
    <property type="entry name" value="AH/BAR_dom_sf"/>
</dbReference>
<keyword evidence="1" id="KW-0472">Membrane</keyword>
<dbReference type="PANTHER" id="PTHR28268:SF1">
    <property type="entry name" value="MICOS SUBUNIT MIC26"/>
    <property type="match status" value="1"/>
</dbReference>
<keyword evidence="2" id="KW-0175">Coiled coil</keyword>
<evidence type="ECO:0000313" key="4">
    <source>
        <dbReference type="EMBL" id="KAG2176607.1"/>
    </source>
</evidence>
<dbReference type="OrthoDB" id="2399148at2759"/>